<comment type="caution">
    <text evidence="4">The sequence shown here is derived from an EMBL/GenBank/DDBJ whole genome shotgun (WGS) entry which is preliminary data.</text>
</comment>
<dbReference type="Pfam" id="PF00787">
    <property type="entry name" value="PX"/>
    <property type="match status" value="1"/>
</dbReference>
<gene>
    <name evidence="4" type="ORF">C7999DRAFT_12575</name>
</gene>
<protein>
    <submittedName>
        <fullName evidence="4">Uncharacterized protein</fullName>
    </submittedName>
</protein>
<dbReference type="SMART" id="SM00397">
    <property type="entry name" value="t_SNARE"/>
    <property type="match status" value="1"/>
</dbReference>
<reference evidence="4" key="2">
    <citation type="submission" date="2023-05" db="EMBL/GenBank/DDBJ databases">
        <authorList>
            <consortium name="Lawrence Berkeley National Laboratory"/>
            <person name="Steindorff A."/>
            <person name="Hensen N."/>
            <person name="Bonometti L."/>
            <person name="Westerberg I."/>
            <person name="Brannstrom I.O."/>
            <person name="Guillou S."/>
            <person name="Cros-Aarteil S."/>
            <person name="Calhoun S."/>
            <person name="Haridas S."/>
            <person name="Kuo A."/>
            <person name="Mondo S."/>
            <person name="Pangilinan J."/>
            <person name="Riley R."/>
            <person name="Labutti K."/>
            <person name="Andreopoulos B."/>
            <person name="Lipzen A."/>
            <person name="Chen C."/>
            <person name="Yanf M."/>
            <person name="Daum C."/>
            <person name="Ng V."/>
            <person name="Clum A."/>
            <person name="Ohm R."/>
            <person name="Martin F."/>
            <person name="Silar P."/>
            <person name="Natvig D."/>
            <person name="Lalanne C."/>
            <person name="Gautier V."/>
            <person name="Ament-Velasquez S.L."/>
            <person name="Kruys A."/>
            <person name="Hutchinson M.I."/>
            <person name="Powell A.J."/>
            <person name="Barry K."/>
            <person name="Miller A.N."/>
            <person name="Grigoriev I.V."/>
            <person name="Debuchy R."/>
            <person name="Gladieux P."/>
            <person name="Thoren M.H."/>
            <person name="Johannesson H."/>
        </authorList>
    </citation>
    <scope>NUCLEOTIDE SEQUENCE</scope>
    <source>
        <strain evidence="4">CBS 359.72</strain>
    </source>
</reference>
<feature type="domain" description="PX" evidence="3">
    <location>
        <begin position="8"/>
        <end position="123"/>
    </location>
</feature>
<feature type="compositionally biased region" description="Polar residues" evidence="1">
    <location>
        <begin position="9"/>
        <end position="21"/>
    </location>
</feature>
<feature type="region of interest" description="Disordered" evidence="1">
    <location>
        <begin position="273"/>
        <end position="300"/>
    </location>
</feature>
<keyword evidence="5" id="KW-1185">Reference proteome</keyword>
<dbReference type="Gene3D" id="1.20.5.110">
    <property type="match status" value="1"/>
</dbReference>
<dbReference type="InterPro" id="IPR036871">
    <property type="entry name" value="PX_dom_sf"/>
</dbReference>
<dbReference type="CDD" id="cd06897">
    <property type="entry name" value="PX_SNARE"/>
    <property type="match status" value="1"/>
</dbReference>
<dbReference type="CDD" id="cd15858">
    <property type="entry name" value="SNARE_VAM7"/>
    <property type="match status" value="1"/>
</dbReference>
<dbReference type="SUPFAM" id="SSF64268">
    <property type="entry name" value="PX domain"/>
    <property type="match status" value="1"/>
</dbReference>
<dbReference type="InterPro" id="IPR000727">
    <property type="entry name" value="T_SNARE_dom"/>
</dbReference>
<dbReference type="FunFam" id="3.30.1520.10:FF:000052">
    <property type="entry name" value="Putative SNARE complex subunit (Vam7)"/>
    <property type="match status" value="1"/>
</dbReference>
<dbReference type="PROSITE" id="PS50195">
    <property type="entry name" value="PX"/>
    <property type="match status" value="1"/>
</dbReference>
<dbReference type="PANTHER" id="PTHR22775:SF3">
    <property type="entry name" value="SORTING NEXIN-13"/>
    <property type="match status" value="1"/>
</dbReference>
<feature type="compositionally biased region" description="Basic and acidic residues" evidence="1">
    <location>
        <begin position="280"/>
        <end position="292"/>
    </location>
</feature>
<dbReference type="AlphaFoldDB" id="A0AAN7CXB1"/>
<dbReference type="SMART" id="SM00312">
    <property type="entry name" value="PX"/>
    <property type="match status" value="1"/>
</dbReference>
<proteinExistence type="predicted"/>
<dbReference type="SUPFAM" id="SSF58038">
    <property type="entry name" value="SNARE fusion complex"/>
    <property type="match status" value="1"/>
</dbReference>
<evidence type="ECO:0000256" key="1">
    <source>
        <dbReference type="SAM" id="MobiDB-lite"/>
    </source>
</evidence>
<evidence type="ECO:0000259" key="2">
    <source>
        <dbReference type="PROSITE" id="PS50192"/>
    </source>
</evidence>
<sequence length="390" mass="41755">MAPPLEISIPTTSLCTPTDNSSSNKPYTLYNITIRLPLRSFVVQKRYSDFVALHEALTRLVGSPPPAPLPPKSWFRSTVSSPELTEQRRVGLERYLRAIAEPPDRRWRDTPVWRAFLNLPSSSSVSGSGVSVDGRSRSVMASGGGPAVGLRDANLAAASDPATWVDLNKEMKAELSAARAALARKEHAVSASTSGSGGDAVGREAEAQARRALIKAGSLLGPLEEGLKVMKESGRLGGGEFTRRRDAVEAAKYEKNLLDQLAASLAARGLGGNAGGAGDAGRDSQGESDKTKLVGSSRRAVGRTIGAPLPETEETRELDNEGVLQRQKQVVKEQDERVNMLGATVRKLHQLGTAIDEEVTYQNGMLDQANDAADSVQRKLGVAKRRVKNL</sequence>
<dbReference type="InterPro" id="IPR001683">
    <property type="entry name" value="PX_dom"/>
</dbReference>
<evidence type="ECO:0000259" key="3">
    <source>
        <dbReference type="PROSITE" id="PS50195"/>
    </source>
</evidence>
<accession>A0AAN7CXB1</accession>
<reference evidence="4" key="1">
    <citation type="journal article" date="2023" name="Mol. Phylogenet. Evol.">
        <title>Genome-scale phylogeny and comparative genomics of the fungal order Sordariales.</title>
        <authorList>
            <person name="Hensen N."/>
            <person name="Bonometti L."/>
            <person name="Westerberg I."/>
            <person name="Brannstrom I.O."/>
            <person name="Guillou S."/>
            <person name="Cros-Aarteil S."/>
            <person name="Calhoun S."/>
            <person name="Haridas S."/>
            <person name="Kuo A."/>
            <person name="Mondo S."/>
            <person name="Pangilinan J."/>
            <person name="Riley R."/>
            <person name="LaButti K."/>
            <person name="Andreopoulos B."/>
            <person name="Lipzen A."/>
            <person name="Chen C."/>
            <person name="Yan M."/>
            <person name="Daum C."/>
            <person name="Ng V."/>
            <person name="Clum A."/>
            <person name="Steindorff A."/>
            <person name="Ohm R.A."/>
            <person name="Martin F."/>
            <person name="Silar P."/>
            <person name="Natvig D.O."/>
            <person name="Lalanne C."/>
            <person name="Gautier V."/>
            <person name="Ament-Velasquez S.L."/>
            <person name="Kruys A."/>
            <person name="Hutchinson M.I."/>
            <person name="Powell A.J."/>
            <person name="Barry K."/>
            <person name="Miller A.N."/>
            <person name="Grigoriev I.V."/>
            <person name="Debuchy R."/>
            <person name="Gladieux P."/>
            <person name="Hiltunen Thoren M."/>
            <person name="Johannesson H."/>
        </authorList>
    </citation>
    <scope>NUCLEOTIDE SEQUENCE</scope>
    <source>
        <strain evidence="4">CBS 359.72</strain>
    </source>
</reference>
<dbReference type="Proteomes" id="UP001303647">
    <property type="component" value="Unassembled WGS sequence"/>
</dbReference>
<organism evidence="4 5">
    <name type="scientific">Corynascus novoguineensis</name>
    <dbReference type="NCBI Taxonomy" id="1126955"/>
    <lineage>
        <taxon>Eukaryota</taxon>
        <taxon>Fungi</taxon>
        <taxon>Dikarya</taxon>
        <taxon>Ascomycota</taxon>
        <taxon>Pezizomycotina</taxon>
        <taxon>Sordariomycetes</taxon>
        <taxon>Sordariomycetidae</taxon>
        <taxon>Sordariales</taxon>
        <taxon>Chaetomiaceae</taxon>
        <taxon>Corynascus</taxon>
    </lineage>
</organism>
<dbReference type="EMBL" id="MU857621">
    <property type="protein sequence ID" value="KAK4249670.1"/>
    <property type="molecule type" value="Genomic_DNA"/>
</dbReference>
<dbReference type="Gene3D" id="3.30.1520.10">
    <property type="entry name" value="Phox-like domain"/>
    <property type="match status" value="1"/>
</dbReference>
<evidence type="ECO:0000313" key="4">
    <source>
        <dbReference type="EMBL" id="KAK4249670.1"/>
    </source>
</evidence>
<feature type="region of interest" description="Disordered" evidence="1">
    <location>
        <begin position="1"/>
        <end position="21"/>
    </location>
</feature>
<evidence type="ECO:0000313" key="5">
    <source>
        <dbReference type="Proteomes" id="UP001303647"/>
    </source>
</evidence>
<dbReference type="PROSITE" id="PS50192">
    <property type="entry name" value="T_SNARE"/>
    <property type="match status" value="1"/>
</dbReference>
<dbReference type="GO" id="GO:0035091">
    <property type="term" value="F:phosphatidylinositol binding"/>
    <property type="evidence" value="ECO:0007669"/>
    <property type="project" value="InterPro"/>
</dbReference>
<feature type="domain" description="T-SNARE coiled-coil homology" evidence="2">
    <location>
        <begin position="328"/>
        <end position="390"/>
    </location>
</feature>
<dbReference type="PANTHER" id="PTHR22775">
    <property type="entry name" value="SORTING NEXIN"/>
    <property type="match status" value="1"/>
</dbReference>
<name>A0AAN7CXB1_9PEZI</name>